<gene>
    <name evidence="2" type="ORF">S12H4_08588</name>
</gene>
<protein>
    <recommendedName>
        <fullName evidence="1">DUF6819 domain-containing protein</fullName>
    </recommendedName>
</protein>
<evidence type="ECO:0000313" key="2">
    <source>
        <dbReference type="EMBL" id="GAI65990.1"/>
    </source>
</evidence>
<proteinExistence type="predicted"/>
<dbReference type="AlphaFoldDB" id="X1RS35"/>
<reference evidence="2" key="1">
    <citation type="journal article" date="2014" name="Front. Microbiol.">
        <title>High frequency of phylogenetically diverse reductive dehalogenase-homologous genes in deep subseafloor sedimentary metagenomes.</title>
        <authorList>
            <person name="Kawai M."/>
            <person name="Futagami T."/>
            <person name="Toyoda A."/>
            <person name="Takaki Y."/>
            <person name="Nishi S."/>
            <person name="Hori S."/>
            <person name="Arai W."/>
            <person name="Tsubouchi T."/>
            <person name="Morono Y."/>
            <person name="Uchiyama I."/>
            <person name="Ito T."/>
            <person name="Fujiyama A."/>
            <person name="Inagaki F."/>
            <person name="Takami H."/>
        </authorList>
    </citation>
    <scope>NUCLEOTIDE SEQUENCE</scope>
    <source>
        <strain evidence="2">Expedition CK06-06</strain>
    </source>
</reference>
<name>X1RS35_9ZZZZ</name>
<organism evidence="2">
    <name type="scientific">marine sediment metagenome</name>
    <dbReference type="NCBI Taxonomy" id="412755"/>
    <lineage>
        <taxon>unclassified sequences</taxon>
        <taxon>metagenomes</taxon>
        <taxon>ecological metagenomes</taxon>
    </lineage>
</organism>
<feature type="non-terminal residue" evidence="2">
    <location>
        <position position="1"/>
    </location>
</feature>
<sequence length="242" mass="27156">KMLNGCRLLANLKATSGESTEYFTYHSVKIKNSSLDRGIKFYQMGIDKFLGNCLIKRLENPSKAGFKSVDELRGALLPETNVGPGKWVDLAGLFAPEESVQKMLRDIENGTISTLEQATEAFQSMYDNYPAYEWAWAANILQQRLGKTVEKITADDIIELVTKWKTAVVDLDRMLYADAQKEFAATAQIGFGLDGEEETKHGDFEQVRGTIEENSFVSEIEKHITSKTALGDELIGRMEKLR</sequence>
<accession>X1RS35</accession>
<evidence type="ECO:0000259" key="1">
    <source>
        <dbReference type="Pfam" id="PF20683"/>
    </source>
</evidence>
<feature type="domain" description="DUF6819" evidence="1">
    <location>
        <begin position="70"/>
        <end position="238"/>
    </location>
</feature>
<dbReference type="EMBL" id="BARW01003337">
    <property type="protein sequence ID" value="GAI65990.1"/>
    <property type="molecule type" value="Genomic_DNA"/>
</dbReference>
<dbReference type="InterPro" id="IPR049208">
    <property type="entry name" value="DUF6819"/>
</dbReference>
<comment type="caution">
    <text evidence="2">The sequence shown here is derived from an EMBL/GenBank/DDBJ whole genome shotgun (WGS) entry which is preliminary data.</text>
</comment>
<dbReference type="Pfam" id="PF20683">
    <property type="entry name" value="DUF6819"/>
    <property type="match status" value="1"/>
</dbReference>